<dbReference type="EMBL" id="CP117522">
    <property type="protein sequence ID" value="WNF00919.1"/>
    <property type="molecule type" value="Genomic_DNA"/>
</dbReference>
<evidence type="ECO:0000259" key="3">
    <source>
        <dbReference type="PROSITE" id="PS01124"/>
    </source>
</evidence>
<proteinExistence type="predicted"/>
<dbReference type="PANTHER" id="PTHR43130">
    <property type="entry name" value="ARAC-FAMILY TRANSCRIPTIONAL REGULATOR"/>
    <property type="match status" value="1"/>
</dbReference>
<keyword evidence="1" id="KW-0805">Transcription regulation</keyword>
<dbReference type="PANTHER" id="PTHR43130:SF3">
    <property type="entry name" value="HTH-TYPE TRANSCRIPTIONAL REGULATOR RV1931C"/>
    <property type="match status" value="1"/>
</dbReference>
<evidence type="ECO:0000313" key="4">
    <source>
        <dbReference type="EMBL" id="WNF00919.1"/>
    </source>
</evidence>
<dbReference type="PROSITE" id="PS01124">
    <property type="entry name" value="HTH_ARAC_FAMILY_2"/>
    <property type="match status" value="1"/>
</dbReference>
<dbReference type="Gene3D" id="1.10.10.60">
    <property type="entry name" value="Homeodomain-like"/>
    <property type="match status" value="1"/>
</dbReference>
<dbReference type="InterPro" id="IPR002818">
    <property type="entry name" value="DJ-1/PfpI"/>
</dbReference>
<gene>
    <name evidence="4" type="ORF">PS467_39095</name>
</gene>
<dbReference type="CDD" id="cd03137">
    <property type="entry name" value="GATase1_AraC_1"/>
    <property type="match status" value="1"/>
</dbReference>
<dbReference type="Pfam" id="PF01965">
    <property type="entry name" value="DJ-1_PfpI"/>
    <property type="match status" value="1"/>
</dbReference>
<evidence type="ECO:0000256" key="1">
    <source>
        <dbReference type="ARBA" id="ARBA00023015"/>
    </source>
</evidence>
<dbReference type="InterPro" id="IPR052158">
    <property type="entry name" value="INH-QAR"/>
</dbReference>
<evidence type="ECO:0000313" key="5">
    <source>
        <dbReference type="Proteomes" id="UP001305606"/>
    </source>
</evidence>
<keyword evidence="2" id="KW-0804">Transcription</keyword>
<reference evidence="4 5" key="1">
    <citation type="submission" date="2023-02" db="EMBL/GenBank/DDBJ databases">
        <title>Streptomyces sp. SCA4-21 with antifungal activity against Fusarium oxysporum f. sp. cubense, Streptomyces sp. SCA2-17 with antifungal activity against Fusarium oxysporum f. sp. cubense.</title>
        <authorList>
            <person name="Qi D."/>
        </authorList>
    </citation>
    <scope>NUCLEOTIDE SEQUENCE [LARGE SCALE GENOMIC DNA]</scope>
    <source>
        <strain evidence="4 5">SCA4-21</strain>
    </source>
</reference>
<dbReference type="Pfam" id="PF12833">
    <property type="entry name" value="HTH_18"/>
    <property type="match status" value="1"/>
</dbReference>
<dbReference type="RefSeq" id="WP_311039265.1">
    <property type="nucleotide sequence ID" value="NZ_CP117522.1"/>
</dbReference>
<keyword evidence="5" id="KW-1185">Reference proteome</keyword>
<accession>A0ABY9V7X0</accession>
<evidence type="ECO:0000256" key="2">
    <source>
        <dbReference type="ARBA" id="ARBA00023163"/>
    </source>
</evidence>
<protein>
    <submittedName>
        <fullName evidence="4">Helix-turn-helix domain-containing protein</fullName>
    </submittedName>
</protein>
<sequence>MTVVAVLGLDGALGFELMTPGQVFGTANTVDGPGAASPPRYDVRLCAPGRFLSTAAGWGAVEMRTPYDLDAVADAEIVIVPGTERFLDPPDPEVVQVLRDAAARGSRIASICVGAFTLAASGLLDGARATTHWQWADELARRHPAVEVDPTVLFVDNGRTLTSAGVASGLDVCLHLIRTEAGAELAAQTARRVIMPAWRDGGQAQFIEHVSPGDTSDSLQPTIDWMEKNLTAPLDLTAIARHAAMSVRSLNRKFRHQIGTTPQQLLLQMRIDRARRLLETTHLPADQVAEESGFGSQASLRYHFTRLVGTSPHAYRLAFNSHRRTPSRTALGADGG</sequence>
<dbReference type="SUPFAM" id="SSF52317">
    <property type="entry name" value="Class I glutamine amidotransferase-like"/>
    <property type="match status" value="1"/>
</dbReference>
<organism evidence="4 5">
    <name type="scientific">Streptomyces luomodiensis</name>
    <dbReference type="NCBI Taxonomy" id="3026192"/>
    <lineage>
        <taxon>Bacteria</taxon>
        <taxon>Bacillati</taxon>
        <taxon>Actinomycetota</taxon>
        <taxon>Actinomycetes</taxon>
        <taxon>Kitasatosporales</taxon>
        <taxon>Streptomycetaceae</taxon>
        <taxon>Streptomyces</taxon>
    </lineage>
</organism>
<dbReference type="Proteomes" id="UP001305606">
    <property type="component" value="Chromosome"/>
</dbReference>
<dbReference type="InterPro" id="IPR018060">
    <property type="entry name" value="HTH_AraC"/>
</dbReference>
<name>A0ABY9V7X0_9ACTN</name>
<dbReference type="SUPFAM" id="SSF46689">
    <property type="entry name" value="Homeodomain-like"/>
    <property type="match status" value="2"/>
</dbReference>
<dbReference type="Gene3D" id="3.40.50.880">
    <property type="match status" value="1"/>
</dbReference>
<feature type="domain" description="HTH araC/xylS-type" evidence="3">
    <location>
        <begin position="220"/>
        <end position="318"/>
    </location>
</feature>
<dbReference type="InterPro" id="IPR029062">
    <property type="entry name" value="Class_I_gatase-like"/>
</dbReference>
<dbReference type="SMART" id="SM00342">
    <property type="entry name" value="HTH_ARAC"/>
    <property type="match status" value="1"/>
</dbReference>
<dbReference type="InterPro" id="IPR009057">
    <property type="entry name" value="Homeodomain-like_sf"/>
</dbReference>